<keyword evidence="1" id="KW-0812">Transmembrane</keyword>
<feature type="transmembrane region" description="Helical" evidence="1">
    <location>
        <begin position="12"/>
        <end position="36"/>
    </location>
</feature>
<keyword evidence="1" id="KW-1133">Transmembrane helix</keyword>
<reference evidence="2 3" key="1">
    <citation type="submission" date="2019-08" db="EMBL/GenBank/DDBJ databases">
        <title>Bacillus genomes from the desert of Cuatro Cienegas, Coahuila.</title>
        <authorList>
            <person name="Olmedo-Alvarez G."/>
        </authorList>
    </citation>
    <scope>NUCLEOTIDE SEQUENCE [LARGE SCALE GENOMIC DNA]</scope>
    <source>
        <strain evidence="2 3">CH34_1T</strain>
    </source>
</reference>
<accession>A0A5D4NM97</accession>
<organism evidence="2 3">
    <name type="scientific">Rossellomorea vietnamensis</name>
    <dbReference type="NCBI Taxonomy" id="218284"/>
    <lineage>
        <taxon>Bacteria</taxon>
        <taxon>Bacillati</taxon>
        <taxon>Bacillota</taxon>
        <taxon>Bacilli</taxon>
        <taxon>Bacillales</taxon>
        <taxon>Bacillaceae</taxon>
        <taxon>Rossellomorea</taxon>
    </lineage>
</organism>
<feature type="transmembrane region" description="Helical" evidence="1">
    <location>
        <begin position="126"/>
        <end position="145"/>
    </location>
</feature>
<feature type="transmembrane region" description="Helical" evidence="1">
    <location>
        <begin position="82"/>
        <end position="105"/>
    </location>
</feature>
<evidence type="ECO:0000313" key="2">
    <source>
        <dbReference type="EMBL" id="TYS15423.1"/>
    </source>
</evidence>
<feature type="transmembrane region" description="Helical" evidence="1">
    <location>
        <begin position="48"/>
        <end position="70"/>
    </location>
</feature>
<evidence type="ECO:0000256" key="1">
    <source>
        <dbReference type="SAM" id="Phobius"/>
    </source>
</evidence>
<dbReference type="AlphaFoldDB" id="A0A5D4NM97"/>
<feature type="transmembrane region" description="Helical" evidence="1">
    <location>
        <begin position="151"/>
        <end position="169"/>
    </location>
</feature>
<dbReference type="OrthoDB" id="2596219at2"/>
<comment type="caution">
    <text evidence="2">The sequence shown here is derived from an EMBL/GenBank/DDBJ whole genome shotgun (WGS) entry which is preliminary data.</text>
</comment>
<keyword evidence="1" id="KW-0472">Membrane</keyword>
<dbReference type="RefSeq" id="WP_148940952.1">
    <property type="nucleotide sequence ID" value="NZ_VTEI01000008.1"/>
</dbReference>
<dbReference type="EMBL" id="VTEI01000008">
    <property type="protein sequence ID" value="TYS15423.1"/>
    <property type="molecule type" value="Genomic_DNA"/>
</dbReference>
<dbReference type="Proteomes" id="UP000322267">
    <property type="component" value="Unassembled WGS sequence"/>
</dbReference>
<sequence>MERGVKLLVWGLLFVLIDIRIVTLDLVHDGIGYILLYKGLQELPYSKWLSYAKTAAVILGLLSITEIFGFTTINLNETGQDVTWYVIIGGIVSILSLFFHMNLLSALQETVQDEDELQGSVSGFKTFYLVFNLILIMALPLMLIFNDIVSVSLFAALIVGMIVEVVYIVKVNSFKGMVPPHDHAS</sequence>
<evidence type="ECO:0000313" key="3">
    <source>
        <dbReference type="Proteomes" id="UP000322267"/>
    </source>
</evidence>
<protein>
    <submittedName>
        <fullName evidence="2">Uncharacterized protein</fullName>
    </submittedName>
</protein>
<gene>
    <name evidence="2" type="ORF">FZC78_15595</name>
</gene>
<name>A0A5D4NM97_9BACI</name>
<proteinExistence type="predicted"/>